<keyword evidence="1" id="KW-0472">Membrane</keyword>
<feature type="chain" id="PRO_5040971842" evidence="2">
    <location>
        <begin position="19"/>
        <end position="81"/>
    </location>
</feature>
<feature type="signal peptide" evidence="2">
    <location>
        <begin position="1"/>
        <end position="18"/>
    </location>
</feature>
<keyword evidence="1" id="KW-0812">Transmembrane</keyword>
<dbReference type="EMBL" id="BRYA01000009">
    <property type="protein sequence ID" value="GMI31513.1"/>
    <property type="molecule type" value="Genomic_DNA"/>
</dbReference>
<name>A0A9W7G3F1_9STRA</name>
<protein>
    <submittedName>
        <fullName evidence="3">Uncharacterized protein</fullName>
    </submittedName>
</protein>
<dbReference type="AlphaFoldDB" id="A0A9W7G3F1"/>
<dbReference type="OrthoDB" id="10370296at2759"/>
<evidence type="ECO:0000256" key="2">
    <source>
        <dbReference type="SAM" id="SignalP"/>
    </source>
</evidence>
<organism evidence="3 4">
    <name type="scientific">Triparma columacea</name>
    <dbReference type="NCBI Taxonomy" id="722753"/>
    <lineage>
        <taxon>Eukaryota</taxon>
        <taxon>Sar</taxon>
        <taxon>Stramenopiles</taxon>
        <taxon>Ochrophyta</taxon>
        <taxon>Bolidophyceae</taxon>
        <taxon>Parmales</taxon>
        <taxon>Triparmaceae</taxon>
        <taxon>Triparma</taxon>
    </lineage>
</organism>
<keyword evidence="1" id="KW-1133">Transmembrane helix</keyword>
<dbReference type="Proteomes" id="UP001165065">
    <property type="component" value="Unassembled WGS sequence"/>
</dbReference>
<keyword evidence="4" id="KW-1185">Reference proteome</keyword>
<evidence type="ECO:0000313" key="3">
    <source>
        <dbReference type="EMBL" id="GMI31513.1"/>
    </source>
</evidence>
<feature type="transmembrane region" description="Helical" evidence="1">
    <location>
        <begin position="54"/>
        <end position="76"/>
    </location>
</feature>
<gene>
    <name evidence="3" type="ORF">TrCOL_g1846</name>
</gene>
<accession>A0A9W7G3F1</accession>
<evidence type="ECO:0000256" key="1">
    <source>
        <dbReference type="SAM" id="Phobius"/>
    </source>
</evidence>
<proteinExistence type="predicted"/>
<keyword evidence="2" id="KW-0732">Signal</keyword>
<sequence length="81" mass="8822">MNTFFTLLFAIFLSLVSASEQNLRVTAASEQNLRGLASGDANIDGDPNEKDKSYTVILIVCLAIAACSAMFGVVWVRCYKK</sequence>
<comment type="caution">
    <text evidence="3">The sequence shown here is derived from an EMBL/GenBank/DDBJ whole genome shotgun (WGS) entry which is preliminary data.</text>
</comment>
<evidence type="ECO:0000313" key="4">
    <source>
        <dbReference type="Proteomes" id="UP001165065"/>
    </source>
</evidence>
<reference evidence="4" key="1">
    <citation type="journal article" date="2023" name="Commun. Biol.">
        <title>Genome analysis of Parmales, the sister group of diatoms, reveals the evolutionary specialization of diatoms from phago-mixotrophs to photoautotrophs.</title>
        <authorList>
            <person name="Ban H."/>
            <person name="Sato S."/>
            <person name="Yoshikawa S."/>
            <person name="Yamada K."/>
            <person name="Nakamura Y."/>
            <person name="Ichinomiya M."/>
            <person name="Sato N."/>
            <person name="Blanc-Mathieu R."/>
            <person name="Endo H."/>
            <person name="Kuwata A."/>
            <person name="Ogata H."/>
        </authorList>
    </citation>
    <scope>NUCLEOTIDE SEQUENCE [LARGE SCALE GENOMIC DNA]</scope>
</reference>